<dbReference type="Proteomes" id="UP000290288">
    <property type="component" value="Unassembled WGS sequence"/>
</dbReference>
<dbReference type="GO" id="GO:0000408">
    <property type="term" value="C:EKC/KEOPS complex"/>
    <property type="evidence" value="ECO:0007669"/>
    <property type="project" value="TreeGrafter"/>
</dbReference>
<dbReference type="AlphaFoldDB" id="A0A4Q2DYW3"/>
<evidence type="ECO:0000256" key="4">
    <source>
        <dbReference type="ARBA" id="ARBA00022723"/>
    </source>
</evidence>
<dbReference type="FunFam" id="3.30.420.40:FF:000141">
    <property type="entry name" value="Probable tRNA N6-adenosine threonylcarbamoyltransferase"/>
    <property type="match status" value="1"/>
</dbReference>
<dbReference type="PANTHER" id="PTHR11735:SF14">
    <property type="entry name" value="TRNA N6-ADENOSINE THREONYLCARBAMOYLTRANSFERASE"/>
    <property type="match status" value="1"/>
</dbReference>
<evidence type="ECO:0000313" key="12">
    <source>
        <dbReference type="Proteomes" id="UP000290288"/>
    </source>
</evidence>
<evidence type="ECO:0000259" key="9">
    <source>
        <dbReference type="Pfam" id="PF00814"/>
    </source>
</evidence>
<keyword evidence="3" id="KW-0819">tRNA processing</keyword>
<accession>A0A4Q2DYW3</accession>
<proteinExistence type="predicted"/>
<reference evidence="11 12" key="1">
    <citation type="submission" date="2019-01" db="EMBL/GenBank/DDBJ databases">
        <title>Draft genome sequence of Psathyrella aberdarensis IHI B618.</title>
        <authorList>
            <person name="Buettner E."/>
            <person name="Kellner H."/>
        </authorList>
    </citation>
    <scope>NUCLEOTIDE SEQUENCE [LARGE SCALE GENOMIC DNA]</scope>
    <source>
        <strain evidence="11 12">IHI B618</strain>
    </source>
</reference>
<dbReference type="GO" id="GO:0008033">
    <property type="term" value="P:tRNA processing"/>
    <property type="evidence" value="ECO:0007669"/>
    <property type="project" value="UniProtKB-KW"/>
</dbReference>
<feature type="domain" description="Gcp-like" evidence="9">
    <location>
        <begin position="523"/>
        <end position="757"/>
    </location>
</feature>
<feature type="coiled-coil region" evidence="7">
    <location>
        <begin position="17"/>
        <end position="44"/>
    </location>
</feature>
<evidence type="ECO:0000256" key="6">
    <source>
        <dbReference type="ARBA" id="ARBA00048117"/>
    </source>
</evidence>
<dbReference type="EMBL" id="SDEE01000014">
    <property type="protein sequence ID" value="RXW24732.1"/>
    <property type="molecule type" value="Genomic_DNA"/>
</dbReference>
<gene>
    <name evidence="11" type="ORF">EST38_g1084</name>
</gene>
<dbReference type="GO" id="GO:0061711">
    <property type="term" value="F:tRNA N(6)-L-threonylcarbamoyladenine synthase activity"/>
    <property type="evidence" value="ECO:0007669"/>
    <property type="project" value="UniProtKB-EC"/>
</dbReference>
<comment type="caution">
    <text evidence="11">The sequence shown here is derived from an EMBL/GenBank/DDBJ whole genome shotgun (WGS) entry which is preliminary data.</text>
</comment>
<keyword evidence="7" id="KW-0175">Coiled coil</keyword>
<dbReference type="InterPro" id="IPR046520">
    <property type="entry name" value="DUF6697"/>
</dbReference>
<dbReference type="STRING" id="2316362.A0A4Q2DYW3"/>
<dbReference type="Pfam" id="PF00814">
    <property type="entry name" value="TsaD"/>
    <property type="match status" value="1"/>
</dbReference>
<dbReference type="InterPro" id="IPR017861">
    <property type="entry name" value="KAE1/TsaD"/>
</dbReference>
<evidence type="ECO:0000256" key="5">
    <source>
        <dbReference type="ARBA" id="ARBA00023315"/>
    </source>
</evidence>
<feature type="domain" description="DUF6697" evidence="10">
    <location>
        <begin position="351"/>
        <end position="518"/>
    </location>
</feature>
<evidence type="ECO:0000313" key="11">
    <source>
        <dbReference type="EMBL" id="RXW24732.1"/>
    </source>
</evidence>
<keyword evidence="5" id="KW-0012">Acyltransferase</keyword>
<evidence type="ECO:0000256" key="1">
    <source>
        <dbReference type="ARBA" id="ARBA00012156"/>
    </source>
</evidence>
<dbReference type="CDD" id="cd24132">
    <property type="entry name" value="ASKHA_NBD_OSGEP_like_euk"/>
    <property type="match status" value="1"/>
</dbReference>
<evidence type="ECO:0000256" key="2">
    <source>
        <dbReference type="ARBA" id="ARBA00022679"/>
    </source>
</evidence>
<dbReference type="PRINTS" id="PR00789">
    <property type="entry name" value="OSIALOPTASE"/>
</dbReference>
<dbReference type="GO" id="GO:0046872">
    <property type="term" value="F:metal ion binding"/>
    <property type="evidence" value="ECO:0007669"/>
    <property type="project" value="UniProtKB-KW"/>
</dbReference>
<comment type="catalytic activity">
    <reaction evidence="6">
        <text>L-threonylcarbamoyladenylate + adenosine(37) in tRNA = N(6)-L-threonylcarbamoyladenosine(37) in tRNA + AMP + H(+)</text>
        <dbReference type="Rhea" id="RHEA:37059"/>
        <dbReference type="Rhea" id="RHEA-COMP:10162"/>
        <dbReference type="Rhea" id="RHEA-COMP:10163"/>
        <dbReference type="ChEBI" id="CHEBI:15378"/>
        <dbReference type="ChEBI" id="CHEBI:73682"/>
        <dbReference type="ChEBI" id="CHEBI:74411"/>
        <dbReference type="ChEBI" id="CHEBI:74418"/>
        <dbReference type="ChEBI" id="CHEBI:456215"/>
        <dbReference type="EC" id="2.3.1.234"/>
    </reaction>
</comment>
<dbReference type="EC" id="2.3.1.234" evidence="1"/>
<evidence type="ECO:0000256" key="7">
    <source>
        <dbReference type="SAM" id="Coils"/>
    </source>
</evidence>
<dbReference type="InterPro" id="IPR043129">
    <property type="entry name" value="ATPase_NBD"/>
</dbReference>
<feature type="compositionally biased region" description="Low complexity" evidence="8">
    <location>
        <begin position="247"/>
        <end position="261"/>
    </location>
</feature>
<dbReference type="GO" id="GO:0005737">
    <property type="term" value="C:cytoplasm"/>
    <property type="evidence" value="ECO:0007669"/>
    <property type="project" value="TreeGrafter"/>
</dbReference>
<sequence length="758" mass="84643">MSNGEDSEFWNQVLQRFTAAQLKVAQLTTELNEVTQERDRLKRELELEKPEVKVKAEPAQQQYRVESASTGIQHQDCVDARKLQELEDGIIKAQDSYHKIEQKLRDNASMIQDLLDNNQRMRAERDAMQDQRDEYKEALRQAQSDLDKVRLERQVLSRQLPPIFSSPGSSTNITERTLQLGIQDVYQPRVASLEREVEELRNANSKLRNERDAFKDELESVRTKLDKVKLSKSSLSGQLRDLDIQARGGLRSRTSSIRIGGSQAGGPSSPNSTLSSVLHSEHQPLRTLPKIPSAAVLYDLTAEDKASEDNAPTPRPASSPVFPLPASRQKEISRFPLVHPSVALKDSENAFSRDFMTTVLGGSIQPLIVRVSKQGKISKKRDLNGYLCPGLDHNPWCPSIPGQHGYIFVGLGREKDAFRVPEEHNVFVGMKKKSKETRRFRYLGKYQAKRVDSLSRNEWLSLPAAMRTTYAKTTKEKTKDTRSVEAILKAYDDGELSVPCVQLQCIGFDAELYQAMVAEYAKPRDTALHHREWALKVINECLAKAGISMHDLDCICYTKGPGMGAPLQSVALVARTLSLLYEKPLVGVNHCVGHIEMGREITGAKNPIVLYVSGGNTQVIAYSRQCYRIFGETLDIAVGNCLDRFARVINLSNDPSPGYNIEQEAKKGQRLVSLPYATKGMDISLSGILTSIEALTYDKRYRPDGLARGPEDTDIITPADLCFSLQETVFSMLVEITERAMAHVGSKEVLIVGGVGCE</sequence>
<keyword evidence="12" id="KW-1185">Reference proteome</keyword>
<feature type="region of interest" description="Disordered" evidence="8">
    <location>
        <begin position="246"/>
        <end position="285"/>
    </location>
</feature>
<dbReference type="Pfam" id="PF20411">
    <property type="entry name" value="DUF6697"/>
    <property type="match status" value="1"/>
</dbReference>
<keyword evidence="2" id="KW-0808">Transferase</keyword>
<keyword evidence="4" id="KW-0479">Metal-binding</keyword>
<dbReference type="Gene3D" id="3.30.420.40">
    <property type="match status" value="2"/>
</dbReference>
<organism evidence="11 12">
    <name type="scientific">Candolleomyces aberdarensis</name>
    <dbReference type="NCBI Taxonomy" id="2316362"/>
    <lineage>
        <taxon>Eukaryota</taxon>
        <taxon>Fungi</taxon>
        <taxon>Dikarya</taxon>
        <taxon>Basidiomycota</taxon>
        <taxon>Agaricomycotina</taxon>
        <taxon>Agaricomycetes</taxon>
        <taxon>Agaricomycetidae</taxon>
        <taxon>Agaricales</taxon>
        <taxon>Agaricineae</taxon>
        <taxon>Psathyrellaceae</taxon>
        <taxon>Candolleomyces</taxon>
    </lineage>
</organism>
<evidence type="ECO:0000256" key="3">
    <source>
        <dbReference type="ARBA" id="ARBA00022694"/>
    </source>
</evidence>
<dbReference type="SUPFAM" id="SSF53067">
    <property type="entry name" value="Actin-like ATPase domain"/>
    <property type="match status" value="2"/>
</dbReference>
<dbReference type="PANTHER" id="PTHR11735">
    <property type="entry name" value="TRNA N6-ADENOSINE THREONYLCARBAMOYLTRANSFERASE"/>
    <property type="match status" value="1"/>
</dbReference>
<evidence type="ECO:0000259" key="10">
    <source>
        <dbReference type="Pfam" id="PF20411"/>
    </source>
</evidence>
<dbReference type="InterPro" id="IPR000905">
    <property type="entry name" value="Gcp-like_dom"/>
</dbReference>
<dbReference type="OrthoDB" id="10254073at2759"/>
<protein>
    <recommendedName>
        <fullName evidence="1">N(6)-L-threonylcarbamoyladenine synthase</fullName>
        <ecNumber evidence="1">2.3.1.234</ecNumber>
    </recommendedName>
</protein>
<feature type="coiled-coil region" evidence="7">
    <location>
        <begin position="83"/>
        <end position="159"/>
    </location>
</feature>
<name>A0A4Q2DYW3_9AGAR</name>
<feature type="compositionally biased region" description="Polar residues" evidence="8">
    <location>
        <begin position="265"/>
        <end position="278"/>
    </location>
</feature>
<feature type="coiled-coil region" evidence="7">
    <location>
        <begin position="190"/>
        <end position="224"/>
    </location>
</feature>
<evidence type="ECO:0000256" key="8">
    <source>
        <dbReference type="SAM" id="MobiDB-lite"/>
    </source>
</evidence>